<feature type="region of interest" description="Disordered" evidence="1">
    <location>
        <begin position="240"/>
        <end position="265"/>
    </location>
</feature>
<reference evidence="3" key="1">
    <citation type="journal article" date="2019" name="Int. J. Syst. Evol. Microbiol.">
        <title>The Global Catalogue of Microorganisms (GCM) 10K type strain sequencing project: providing services to taxonomists for standard genome sequencing and annotation.</title>
        <authorList>
            <consortium name="The Broad Institute Genomics Platform"/>
            <consortium name="The Broad Institute Genome Sequencing Center for Infectious Disease"/>
            <person name="Wu L."/>
            <person name="Ma J."/>
        </authorList>
    </citation>
    <scope>NUCLEOTIDE SEQUENCE [LARGE SCALE GENOMIC DNA]</scope>
    <source>
        <strain evidence="3">JCM 16673</strain>
    </source>
</reference>
<sequence>MQTKTPAWSGIFIATMLLISTRASDAKSVIEHFPPTGLYMVDSESAVSHLQNGTGVKSSEDGASGNIVGRTYSQENAGSDRQYKGEGQMSRCVKPAPTPAESTIAAAPLLANCHDQSHTVTGDALVMHATCKSGAITAKIRKINLTTWEYEYTVSMTQPAGGPDVSSMRPMLENMAKNAPNLADREKAVKQLSAMPQLQKKMTQQQLAVMDMYAKAEREAKSPEEAGRIRSALENYGGKKPTMEITRKERWTRISSSCPSATPAR</sequence>
<name>A0ABP7TJ97_9BURK</name>
<dbReference type="Proteomes" id="UP001501353">
    <property type="component" value="Unassembled WGS sequence"/>
</dbReference>
<keyword evidence="3" id="KW-1185">Reference proteome</keyword>
<dbReference type="RefSeq" id="WP_344763812.1">
    <property type="nucleotide sequence ID" value="NZ_BAAAZE010000010.1"/>
</dbReference>
<evidence type="ECO:0008006" key="4">
    <source>
        <dbReference type="Google" id="ProtNLM"/>
    </source>
</evidence>
<evidence type="ECO:0000256" key="1">
    <source>
        <dbReference type="SAM" id="MobiDB-lite"/>
    </source>
</evidence>
<dbReference type="EMBL" id="BAAAZE010000010">
    <property type="protein sequence ID" value="GAA4026963.1"/>
    <property type="molecule type" value="Genomic_DNA"/>
</dbReference>
<feature type="region of interest" description="Disordered" evidence="1">
    <location>
        <begin position="51"/>
        <end position="96"/>
    </location>
</feature>
<evidence type="ECO:0000313" key="2">
    <source>
        <dbReference type="EMBL" id="GAA4026963.1"/>
    </source>
</evidence>
<feature type="compositionally biased region" description="Polar residues" evidence="1">
    <location>
        <begin position="253"/>
        <end position="265"/>
    </location>
</feature>
<protein>
    <recommendedName>
        <fullName evidence="4">DUF922 domain-containing protein</fullName>
    </recommendedName>
</protein>
<gene>
    <name evidence="2" type="ORF">GCM10022212_26270</name>
</gene>
<accession>A0ABP7TJ97</accession>
<feature type="compositionally biased region" description="Basic and acidic residues" evidence="1">
    <location>
        <begin position="241"/>
        <end position="252"/>
    </location>
</feature>
<comment type="caution">
    <text evidence="2">The sequence shown here is derived from an EMBL/GenBank/DDBJ whole genome shotgun (WGS) entry which is preliminary data.</text>
</comment>
<evidence type="ECO:0000313" key="3">
    <source>
        <dbReference type="Proteomes" id="UP001501353"/>
    </source>
</evidence>
<proteinExistence type="predicted"/>
<organism evidence="2 3">
    <name type="scientific">Actimicrobium antarcticum</name>
    <dbReference type="NCBI Taxonomy" id="1051899"/>
    <lineage>
        <taxon>Bacteria</taxon>
        <taxon>Pseudomonadati</taxon>
        <taxon>Pseudomonadota</taxon>
        <taxon>Betaproteobacteria</taxon>
        <taxon>Burkholderiales</taxon>
        <taxon>Oxalobacteraceae</taxon>
        <taxon>Actimicrobium</taxon>
    </lineage>
</organism>